<keyword evidence="7" id="KW-1185">Reference proteome</keyword>
<organism evidence="6 7">
    <name type="scientific">Phlyctema vagabunda</name>
    <dbReference type="NCBI Taxonomy" id="108571"/>
    <lineage>
        <taxon>Eukaryota</taxon>
        <taxon>Fungi</taxon>
        <taxon>Dikarya</taxon>
        <taxon>Ascomycota</taxon>
        <taxon>Pezizomycotina</taxon>
        <taxon>Leotiomycetes</taxon>
        <taxon>Helotiales</taxon>
        <taxon>Dermateaceae</taxon>
        <taxon>Phlyctema</taxon>
    </lineage>
</organism>
<dbReference type="InterPro" id="IPR011701">
    <property type="entry name" value="MFS"/>
</dbReference>
<reference evidence="6 7" key="1">
    <citation type="submission" date="2024-06" db="EMBL/GenBank/DDBJ databases">
        <title>Complete genome of Phlyctema vagabunda strain 19-DSS-EL-015.</title>
        <authorList>
            <person name="Fiorenzani C."/>
        </authorList>
    </citation>
    <scope>NUCLEOTIDE SEQUENCE [LARGE SCALE GENOMIC DNA]</scope>
    <source>
        <strain evidence="6 7">19-DSS-EL-015</strain>
    </source>
</reference>
<feature type="transmembrane region" description="Helical" evidence="5">
    <location>
        <begin position="234"/>
        <end position="251"/>
    </location>
</feature>
<protein>
    <submittedName>
        <fullName evidence="6">Major facilitator superfamily transporter</fullName>
    </submittedName>
</protein>
<feature type="transmembrane region" description="Helical" evidence="5">
    <location>
        <begin position="163"/>
        <end position="183"/>
    </location>
</feature>
<comment type="caution">
    <text evidence="6">The sequence shown here is derived from an EMBL/GenBank/DDBJ whole genome shotgun (WGS) entry which is preliminary data.</text>
</comment>
<evidence type="ECO:0000256" key="3">
    <source>
        <dbReference type="ARBA" id="ARBA00022989"/>
    </source>
</evidence>
<keyword evidence="4 5" id="KW-0472">Membrane</keyword>
<dbReference type="InterPro" id="IPR036259">
    <property type="entry name" value="MFS_trans_sf"/>
</dbReference>
<evidence type="ECO:0000256" key="4">
    <source>
        <dbReference type="ARBA" id="ARBA00023136"/>
    </source>
</evidence>
<dbReference type="EMBL" id="JBFCZG010000011">
    <property type="protein sequence ID" value="KAL3417414.1"/>
    <property type="molecule type" value="Genomic_DNA"/>
</dbReference>
<feature type="transmembrane region" description="Helical" evidence="5">
    <location>
        <begin position="119"/>
        <end position="142"/>
    </location>
</feature>
<keyword evidence="3 5" id="KW-1133">Transmembrane helix</keyword>
<sequence length="298" mass="32230">MSGTVIGPAFGPCVGGILVTFTNWRAIFWMQTAMTGLGFVLSVLFVPSITSKAELFRQGKLDVVEAVGYFNPLRVFRLFAYPNILLTHIACGFLSWSQYSLLTAPRTLINPRFHLTTPLVSGLFYIAPGAGFLAGTICGGKFADITVRRHIKIRGYRLPQDRLNSGMIAFAFLVPVASLIYGWGLQYTVGGLALPIISIFWAGFGLMAAFSSLNTYCSEVLPAKRTEVITGKYFIQYLFSAGSSASILPLINSIGVGLATTIGAVLCLTAGALVLATARYGLDMQMWVDKKLNRIAKG</sequence>
<dbReference type="PANTHER" id="PTHR23502:SF152">
    <property type="entry name" value="MAJOR FACILITATOR SUPERFAMILY (MFS) PROFILE DOMAIN-CONTAINING PROTEIN-RELATED"/>
    <property type="match status" value="1"/>
</dbReference>
<feature type="transmembrane region" description="Helical" evidence="5">
    <location>
        <begin position="26"/>
        <end position="47"/>
    </location>
</feature>
<accession>A0ABR4P291</accession>
<evidence type="ECO:0000256" key="2">
    <source>
        <dbReference type="ARBA" id="ARBA00022692"/>
    </source>
</evidence>
<keyword evidence="2 5" id="KW-0812">Transmembrane</keyword>
<dbReference type="Pfam" id="PF07690">
    <property type="entry name" value="MFS_1"/>
    <property type="match status" value="1"/>
</dbReference>
<gene>
    <name evidence="6" type="ORF">PVAG01_11414</name>
</gene>
<dbReference type="PANTHER" id="PTHR23502">
    <property type="entry name" value="MAJOR FACILITATOR SUPERFAMILY"/>
    <property type="match status" value="1"/>
</dbReference>
<dbReference type="Gene3D" id="1.20.1250.20">
    <property type="entry name" value="MFS general substrate transporter like domains"/>
    <property type="match status" value="1"/>
</dbReference>
<dbReference type="SUPFAM" id="SSF103473">
    <property type="entry name" value="MFS general substrate transporter"/>
    <property type="match status" value="1"/>
</dbReference>
<evidence type="ECO:0000313" key="6">
    <source>
        <dbReference type="EMBL" id="KAL3417414.1"/>
    </source>
</evidence>
<evidence type="ECO:0000256" key="1">
    <source>
        <dbReference type="ARBA" id="ARBA00004141"/>
    </source>
</evidence>
<comment type="subcellular location">
    <subcellularLocation>
        <location evidence="1">Membrane</location>
        <topology evidence="1">Multi-pass membrane protein</topology>
    </subcellularLocation>
</comment>
<feature type="transmembrane region" description="Helical" evidence="5">
    <location>
        <begin position="78"/>
        <end position="99"/>
    </location>
</feature>
<name>A0ABR4P291_9HELO</name>
<evidence type="ECO:0000313" key="7">
    <source>
        <dbReference type="Proteomes" id="UP001629113"/>
    </source>
</evidence>
<dbReference type="Proteomes" id="UP001629113">
    <property type="component" value="Unassembled WGS sequence"/>
</dbReference>
<feature type="transmembrane region" description="Helical" evidence="5">
    <location>
        <begin position="257"/>
        <end position="282"/>
    </location>
</feature>
<evidence type="ECO:0000256" key="5">
    <source>
        <dbReference type="SAM" id="Phobius"/>
    </source>
</evidence>
<feature type="transmembrane region" description="Helical" evidence="5">
    <location>
        <begin position="189"/>
        <end position="213"/>
    </location>
</feature>
<proteinExistence type="predicted"/>